<dbReference type="Gene3D" id="2.10.25.10">
    <property type="entry name" value="Laminin"/>
    <property type="match status" value="2"/>
</dbReference>
<dbReference type="AlphaFoldDB" id="A0AAV2TUZ3"/>
<dbReference type="PROSITE" id="PS00022">
    <property type="entry name" value="EGF_1"/>
    <property type="match status" value="2"/>
</dbReference>
<evidence type="ECO:0000256" key="7">
    <source>
        <dbReference type="PROSITE-ProRule" id="PRU00076"/>
    </source>
</evidence>
<proteinExistence type="predicted"/>
<evidence type="ECO:0000313" key="13">
    <source>
        <dbReference type="Proteomes" id="UP001497525"/>
    </source>
</evidence>
<dbReference type="GO" id="GO:0032991">
    <property type="term" value="C:protein-containing complex"/>
    <property type="evidence" value="ECO:0007669"/>
    <property type="project" value="TreeGrafter"/>
</dbReference>
<dbReference type="InterPro" id="IPR001774">
    <property type="entry name" value="DSL"/>
</dbReference>
<feature type="region of interest" description="Disordered" evidence="8">
    <location>
        <begin position="474"/>
        <end position="516"/>
    </location>
</feature>
<feature type="disulfide bond" evidence="7">
    <location>
        <begin position="325"/>
        <end position="334"/>
    </location>
</feature>
<evidence type="ECO:0000256" key="6">
    <source>
        <dbReference type="ARBA" id="ARBA00023157"/>
    </source>
</evidence>
<dbReference type="Gene3D" id="2.10.25.140">
    <property type="match status" value="1"/>
</dbReference>
<feature type="domain" description="EGF-like" evidence="11">
    <location>
        <begin position="198"/>
        <end position="235"/>
    </location>
</feature>
<organism evidence="12 13">
    <name type="scientific">Calicophoron daubneyi</name>
    <name type="common">Rumen fluke</name>
    <name type="synonym">Paramphistomum daubneyi</name>
    <dbReference type="NCBI Taxonomy" id="300641"/>
    <lineage>
        <taxon>Eukaryota</taxon>
        <taxon>Metazoa</taxon>
        <taxon>Spiralia</taxon>
        <taxon>Lophotrochozoa</taxon>
        <taxon>Platyhelminthes</taxon>
        <taxon>Trematoda</taxon>
        <taxon>Digenea</taxon>
        <taxon>Plagiorchiida</taxon>
        <taxon>Pronocephalata</taxon>
        <taxon>Paramphistomoidea</taxon>
        <taxon>Paramphistomidae</taxon>
        <taxon>Calicophoron</taxon>
    </lineage>
</organism>
<feature type="disulfide bond" evidence="7">
    <location>
        <begin position="207"/>
        <end position="224"/>
    </location>
</feature>
<comment type="caution">
    <text evidence="12">The sequence shown here is derived from an EMBL/GenBank/DDBJ whole genome shotgun (WGS) entry which is preliminary data.</text>
</comment>
<dbReference type="GO" id="GO:0030154">
    <property type="term" value="P:cell differentiation"/>
    <property type="evidence" value="ECO:0007669"/>
    <property type="project" value="UniProtKB-KW"/>
</dbReference>
<keyword evidence="5" id="KW-0221">Differentiation</keyword>
<dbReference type="GO" id="GO:0005886">
    <property type="term" value="C:plasma membrane"/>
    <property type="evidence" value="ECO:0007669"/>
    <property type="project" value="TreeGrafter"/>
</dbReference>
<dbReference type="PANTHER" id="PTHR24049:SF22">
    <property type="entry name" value="DROSOPHILA CRUMBS HOMOLOG"/>
    <property type="match status" value="1"/>
</dbReference>
<dbReference type="SUPFAM" id="SSF57196">
    <property type="entry name" value="EGF/Laminin"/>
    <property type="match status" value="2"/>
</dbReference>
<dbReference type="InterPro" id="IPR000742">
    <property type="entry name" value="EGF"/>
</dbReference>
<dbReference type="SMART" id="SM00051">
    <property type="entry name" value="DSL"/>
    <property type="match status" value="1"/>
</dbReference>
<dbReference type="PANTHER" id="PTHR24049">
    <property type="entry name" value="CRUMBS FAMILY MEMBER"/>
    <property type="match status" value="1"/>
</dbReference>
<feature type="compositionally biased region" description="Low complexity" evidence="8">
    <location>
        <begin position="487"/>
        <end position="516"/>
    </location>
</feature>
<keyword evidence="4" id="KW-0677">Repeat</keyword>
<evidence type="ECO:0000256" key="1">
    <source>
        <dbReference type="ARBA" id="ARBA00022473"/>
    </source>
</evidence>
<dbReference type="SMART" id="SM00181">
    <property type="entry name" value="EGF"/>
    <property type="match status" value="3"/>
</dbReference>
<protein>
    <recommendedName>
        <fullName evidence="11">EGF-like domain-containing protein</fullName>
    </recommendedName>
</protein>
<name>A0AAV2TUZ3_CALDB</name>
<evidence type="ECO:0000256" key="5">
    <source>
        <dbReference type="ARBA" id="ARBA00022782"/>
    </source>
</evidence>
<feature type="chain" id="PRO_5043584678" description="EGF-like domain-containing protein" evidence="10">
    <location>
        <begin position="21"/>
        <end position="516"/>
    </location>
</feature>
<evidence type="ECO:0000259" key="11">
    <source>
        <dbReference type="PROSITE" id="PS50026"/>
    </source>
</evidence>
<dbReference type="Proteomes" id="UP001497525">
    <property type="component" value="Unassembled WGS sequence"/>
</dbReference>
<dbReference type="GO" id="GO:0045197">
    <property type="term" value="P:establishment or maintenance of epithelial cell apical/basal polarity"/>
    <property type="evidence" value="ECO:0007669"/>
    <property type="project" value="TreeGrafter"/>
</dbReference>
<keyword evidence="9" id="KW-1133">Transmembrane helix</keyword>
<evidence type="ECO:0000256" key="8">
    <source>
        <dbReference type="SAM" id="MobiDB-lite"/>
    </source>
</evidence>
<keyword evidence="2 7" id="KW-0245">EGF-like domain</keyword>
<reference evidence="12" key="1">
    <citation type="submission" date="2024-06" db="EMBL/GenBank/DDBJ databases">
        <authorList>
            <person name="Liu X."/>
            <person name="Lenzi L."/>
            <person name="Haldenby T S."/>
            <person name="Uol C."/>
        </authorList>
    </citation>
    <scope>NUCLEOTIDE SEQUENCE</scope>
</reference>
<keyword evidence="1" id="KW-0217">Developmental protein</keyword>
<feature type="disulfide bond" evidence="7">
    <location>
        <begin position="263"/>
        <end position="272"/>
    </location>
</feature>
<dbReference type="CDD" id="cd00054">
    <property type="entry name" value="EGF_CA"/>
    <property type="match status" value="2"/>
</dbReference>
<feature type="region of interest" description="Disordered" evidence="8">
    <location>
        <begin position="375"/>
        <end position="394"/>
    </location>
</feature>
<dbReference type="GO" id="GO:0007154">
    <property type="term" value="P:cell communication"/>
    <property type="evidence" value="ECO:0007669"/>
    <property type="project" value="InterPro"/>
</dbReference>
<feature type="transmembrane region" description="Helical" evidence="9">
    <location>
        <begin position="345"/>
        <end position="369"/>
    </location>
</feature>
<keyword evidence="9" id="KW-0812">Transmembrane</keyword>
<dbReference type="PROSITE" id="PS50026">
    <property type="entry name" value="EGF_3"/>
    <property type="match status" value="3"/>
</dbReference>
<evidence type="ECO:0000256" key="10">
    <source>
        <dbReference type="SAM" id="SignalP"/>
    </source>
</evidence>
<feature type="disulfide bond" evidence="7">
    <location>
        <begin position="306"/>
        <end position="323"/>
    </location>
</feature>
<evidence type="ECO:0000256" key="3">
    <source>
        <dbReference type="ARBA" id="ARBA00022729"/>
    </source>
</evidence>
<comment type="caution">
    <text evidence="7">Lacks conserved residue(s) required for the propagation of feature annotation.</text>
</comment>
<feature type="signal peptide" evidence="10">
    <location>
        <begin position="1"/>
        <end position="20"/>
    </location>
</feature>
<keyword evidence="9" id="KW-0472">Membrane</keyword>
<evidence type="ECO:0000256" key="4">
    <source>
        <dbReference type="ARBA" id="ARBA00022737"/>
    </source>
</evidence>
<keyword evidence="6 7" id="KW-1015">Disulfide bond</keyword>
<dbReference type="GO" id="GO:0007157">
    <property type="term" value="P:heterophilic cell-cell adhesion via plasma membrane cell adhesion molecules"/>
    <property type="evidence" value="ECO:0007669"/>
    <property type="project" value="TreeGrafter"/>
</dbReference>
<sequence length="516" mass="57997">MLRVTRFLLILTAQVYQCFANLNAKAIMRIDWRYEDAEVEPAVRQQKLPPRMIRLEFRFGDAPEIIKNERLFYWGMTSWYRKSATYIEKAIKGSIPQPIPIAVFIAVYVTENPESTVNIFHANNLTLHASSRQIVIPVAMSNETNEKKPARLELHIQVTCAKMFYGKRCEVFCKPQFGRHTCGKEGEKLCLGGALCSGGNQCATEPCAPNAVCINPSNGRERRCFCNGNEGSECYPPKEYCSSLPCRHNGTCFSTNKGFVCSCTDMWRGERCEERRLACMEEARAKMINSSSLNTEGPPAVLPKVCLNGGVCLEFPDRFGFQCVCAAEWGGPRCEFSMRRSPGKLAIVLTVLTCSCAVFLAVLLTAWLVHRRMRSKNTAHQQERPEKTRPKPTLGEFISHPILTDVATIRRLQKRISLSNVAETQRKEDMSSKHEAVVYEEYTPVDTADLPEIKAQVDDLNPRYVTLDEYQDMKDVEPVPPLPPNHPQSLRISELSSGESGGSLIPLLGSRTVKTN</sequence>
<accession>A0AAV2TUZ3</accession>
<gene>
    <name evidence="12" type="ORF">CDAUBV1_LOCUS15188</name>
</gene>
<keyword evidence="3 10" id="KW-0732">Signal</keyword>
<evidence type="ECO:0000256" key="2">
    <source>
        <dbReference type="ARBA" id="ARBA00022536"/>
    </source>
</evidence>
<evidence type="ECO:0000313" key="12">
    <source>
        <dbReference type="EMBL" id="CAL5140009.1"/>
    </source>
</evidence>
<feature type="domain" description="EGF-like" evidence="11">
    <location>
        <begin position="237"/>
        <end position="273"/>
    </location>
</feature>
<dbReference type="EMBL" id="CAXLJL010000689">
    <property type="protein sequence ID" value="CAL5140009.1"/>
    <property type="molecule type" value="Genomic_DNA"/>
</dbReference>
<feature type="domain" description="EGF-like" evidence="11">
    <location>
        <begin position="296"/>
        <end position="335"/>
    </location>
</feature>
<evidence type="ECO:0000256" key="9">
    <source>
        <dbReference type="SAM" id="Phobius"/>
    </source>
</evidence>
<dbReference type="InterPro" id="IPR051022">
    <property type="entry name" value="Notch_Cell-Fate_Det"/>
</dbReference>